<sequence>MPAFPGHAGPQLPELLVPRQQLPPDQMLPMTEKAFEFASLHLIVSLVCQIIAVLVFCARVYTRACPIWRFSMDDYIICFAFSLMTVAFGLWYKCDLWAFSSEPPHLRHIDDVIYTSMLGAIAVPFWAWSTGLVKISIGIMLLRFQQQKPLRAVIYLMIALNVLLIVLVGLVQLFACIPYSALWDFKNRIKSKKCWTQELNWAMIYSSSVCNVLTDVVFSLMPLSFLYKIRRPLCEKATVGVLMALGLVASAFSLSKAIVNGRLMKSSDAGGSLILLGLLSSLEVQTSLIAACAPTLRSLARRFLQRMGLAHESRDSSPPAYAETVPDAKDRTSGIVELNPVHRKDSLFPASPASRSAMSSPYAEWDAEMAEQEHDLNEARYEQDPATGRIVCTTELKIHTSRTYLHDDYRQHEGWAMEDAWRSRIGVAR</sequence>
<dbReference type="GO" id="GO:0016020">
    <property type="term" value="C:membrane"/>
    <property type="evidence" value="ECO:0007669"/>
    <property type="project" value="UniProtKB-SubCell"/>
</dbReference>
<feature type="transmembrane region" description="Helical" evidence="6">
    <location>
        <begin position="154"/>
        <end position="182"/>
    </location>
</feature>
<feature type="transmembrane region" description="Helical" evidence="6">
    <location>
        <begin position="112"/>
        <end position="142"/>
    </location>
</feature>
<dbReference type="EMBL" id="ML986488">
    <property type="protein sequence ID" value="KAF2278289.1"/>
    <property type="molecule type" value="Genomic_DNA"/>
</dbReference>
<keyword evidence="2 6" id="KW-0812">Transmembrane</keyword>
<name>A0A6A6JTG2_WESOR</name>
<evidence type="ECO:0000313" key="8">
    <source>
        <dbReference type="EMBL" id="KAF2278289.1"/>
    </source>
</evidence>
<feature type="domain" description="Rhodopsin" evidence="7">
    <location>
        <begin position="58"/>
        <end position="302"/>
    </location>
</feature>
<evidence type="ECO:0000256" key="3">
    <source>
        <dbReference type="ARBA" id="ARBA00022989"/>
    </source>
</evidence>
<comment type="similarity">
    <text evidence="5">Belongs to the SAT4 family.</text>
</comment>
<evidence type="ECO:0000259" key="7">
    <source>
        <dbReference type="Pfam" id="PF20684"/>
    </source>
</evidence>
<evidence type="ECO:0000256" key="4">
    <source>
        <dbReference type="ARBA" id="ARBA00023136"/>
    </source>
</evidence>
<gene>
    <name evidence="8" type="ORF">EI97DRAFT_456711</name>
</gene>
<accession>A0A6A6JTG2</accession>
<reference evidence="8" key="1">
    <citation type="journal article" date="2020" name="Stud. Mycol.">
        <title>101 Dothideomycetes genomes: a test case for predicting lifestyles and emergence of pathogens.</title>
        <authorList>
            <person name="Haridas S."/>
            <person name="Albert R."/>
            <person name="Binder M."/>
            <person name="Bloem J."/>
            <person name="Labutti K."/>
            <person name="Salamov A."/>
            <person name="Andreopoulos B."/>
            <person name="Baker S."/>
            <person name="Barry K."/>
            <person name="Bills G."/>
            <person name="Bluhm B."/>
            <person name="Cannon C."/>
            <person name="Castanera R."/>
            <person name="Culley D."/>
            <person name="Daum C."/>
            <person name="Ezra D."/>
            <person name="Gonzalez J."/>
            <person name="Henrissat B."/>
            <person name="Kuo A."/>
            <person name="Liang C."/>
            <person name="Lipzen A."/>
            <person name="Lutzoni F."/>
            <person name="Magnuson J."/>
            <person name="Mondo S."/>
            <person name="Nolan M."/>
            <person name="Ohm R."/>
            <person name="Pangilinan J."/>
            <person name="Park H.-J."/>
            <person name="Ramirez L."/>
            <person name="Alfaro M."/>
            <person name="Sun H."/>
            <person name="Tritt A."/>
            <person name="Yoshinaga Y."/>
            <person name="Zwiers L.-H."/>
            <person name="Turgeon B."/>
            <person name="Goodwin S."/>
            <person name="Spatafora J."/>
            <person name="Crous P."/>
            <person name="Grigoriev I."/>
        </authorList>
    </citation>
    <scope>NUCLEOTIDE SEQUENCE</scope>
    <source>
        <strain evidence="8">CBS 379.55</strain>
    </source>
</reference>
<proteinExistence type="inferred from homology"/>
<dbReference type="PANTHER" id="PTHR33048">
    <property type="entry name" value="PTH11-LIKE INTEGRAL MEMBRANE PROTEIN (AFU_ORTHOLOGUE AFUA_5G11245)"/>
    <property type="match status" value="1"/>
</dbReference>
<dbReference type="GeneID" id="54553928"/>
<protein>
    <recommendedName>
        <fullName evidence="7">Rhodopsin domain-containing protein</fullName>
    </recommendedName>
</protein>
<keyword evidence="4 6" id="KW-0472">Membrane</keyword>
<feature type="transmembrane region" description="Helical" evidence="6">
    <location>
        <begin position="37"/>
        <end position="62"/>
    </location>
</feature>
<feature type="transmembrane region" description="Helical" evidence="6">
    <location>
        <begin position="202"/>
        <end position="227"/>
    </location>
</feature>
<evidence type="ECO:0000256" key="2">
    <source>
        <dbReference type="ARBA" id="ARBA00022692"/>
    </source>
</evidence>
<feature type="transmembrane region" description="Helical" evidence="6">
    <location>
        <begin position="74"/>
        <end position="92"/>
    </location>
</feature>
<evidence type="ECO:0000256" key="6">
    <source>
        <dbReference type="SAM" id="Phobius"/>
    </source>
</evidence>
<keyword evidence="9" id="KW-1185">Reference proteome</keyword>
<dbReference type="InterPro" id="IPR049326">
    <property type="entry name" value="Rhodopsin_dom_fungi"/>
</dbReference>
<dbReference type="PANTHER" id="PTHR33048:SF129">
    <property type="entry name" value="INTEGRAL MEMBRANE PROTEIN-RELATED"/>
    <property type="match status" value="1"/>
</dbReference>
<keyword evidence="3 6" id="KW-1133">Transmembrane helix</keyword>
<dbReference type="Proteomes" id="UP000800097">
    <property type="component" value="Unassembled WGS sequence"/>
</dbReference>
<dbReference type="RefSeq" id="XP_033655828.1">
    <property type="nucleotide sequence ID" value="XM_033800753.1"/>
</dbReference>
<evidence type="ECO:0000256" key="5">
    <source>
        <dbReference type="ARBA" id="ARBA00038359"/>
    </source>
</evidence>
<dbReference type="OrthoDB" id="5278984at2759"/>
<dbReference type="AlphaFoldDB" id="A0A6A6JTG2"/>
<dbReference type="InterPro" id="IPR052337">
    <property type="entry name" value="SAT4-like"/>
</dbReference>
<organism evidence="8 9">
    <name type="scientific">Westerdykella ornata</name>
    <dbReference type="NCBI Taxonomy" id="318751"/>
    <lineage>
        <taxon>Eukaryota</taxon>
        <taxon>Fungi</taxon>
        <taxon>Dikarya</taxon>
        <taxon>Ascomycota</taxon>
        <taxon>Pezizomycotina</taxon>
        <taxon>Dothideomycetes</taxon>
        <taxon>Pleosporomycetidae</taxon>
        <taxon>Pleosporales</taxon>
        <taxon>Sporormiaceae</taxon>
        <taxon>Westerdykella</taxon>
    </lineage>
</organism>
<evidence type="ECO:0000256" key="1">
    <source>
        <dbReference type="ARBA" id="ARBA00004141"/>
    </source>
</evidence>
<feature type="transmembrane region" description="Helical" evidence="6">
    <location>
        <begin position="271"/>
        <end position="296"/>
    </location>
</feature>
<dbReference type="Pfam" id="PF20684">
    <property type="entry name" value="Fung_rhodopsin"/>
    <property type="match status" value="1"/>
</dbReference>
<comment type="subcellular location">
    <subcellularLocation>
        <location evidence="1">Membrane</location>
        <topology evidence="1">Multi-pass membrane protein</topology>
    </subcellularLocation>
</comment>
<feature type="transmembrane region" description="Helical" evidence="6">
    <location>
        <begin position="239"/>
        <end position="259"/>
    </location>
</feature>
<evidence type="ECO:0000313" key="9">
    <source>
        <dbReference type="Proteomes" id="UP000800097"/>
    </source>
</evidence>